<comment type="caution">
    <text evidence="2">The sequence shown here is derived from an EMBL/GenBank/DDBJ whole genome shotgun (WGS) entry which is preliminary data.</text>
</comment>
<evidence type="ECO:0000259" key="1">
    <source>
        <dbReference type="Pfam" id="PF10099"/>
    </source>
</evidence>
<evidence type="ECO:0000313" key="2">
    <source>
        <dbReference type="EMBL" id="OFA03967.1"/>
    </source>
</evidence>
<protein>
    <submittedName>
        <fullName evidence="2">Anti-sigma-K factor rskA</fullName>
    </submittedName>
</protein>
<dbReference type="OrthoDB" id="8617430at2"/>
<dbReference type="PANTHER" id="PTHR37461:SF1">
    <property type="entry name" value="ANTI-SIGMA-K FACTOR RSKA"/>
    <property type="match status" value="1"/>
</dbReference>
<feature type="domain" description="Anti-sigma K factor RskA C-terminal" evidence="1">
    <location>
        <begin position="104"/>
        <end position="229"/>
    </location>
</feature>
<dbReference type="GO" id="GO:0016989">
    <property type="term" value="F:sigma factor antagonist activity"/>
    <property type="evidence" value="ECO:0007669"/>
    <property type="project" value="TreeGrafter"/>
</dbReference>
<sequence length="239" mass="25923">MNLRDNLPLREKLAAEYALGTLKGGARRRFEGYLHNDAALRRTTAEWQDRLAPLAEFAGAQAPRKQVWTGIERRLGLRPAAPAWQFWRSDAWSHAYNWRPLALASTAVALVLAALLATQSLQAPQVDYMATLIDEHAQPVLVLAADNRKQQLTVRVVHAAPVPSDKSLQLWAVPKAGNPRSLGLVDPAGQVTLALGAPGRALGDDVALLAVSLEPKGGSRDPNGPTGPILYKGNWVRSM</sequence>
<evidence type="ECO:0000313" key="3">
    <source>
        <dbReference type="Proteomes" id="UP000175989"/>
    </source>
</evidence>
<keyword evidence="3" id="KW-1185">Reference proteome</keyword>
<dbReference type="EMBL" id="LROM01000071">
    <property type="protein sequence ID" value="OFA03967.1"/>
    <property type="molecule type" value="Genomic_DNA"/>
</dbReference>
<dbReference type="RefSeq" id="WP_070247476.1">
    <property type="nucleotide sequence ID" value="NZ_LROM01000071.1"/>
</dbReference>
<dbReference type="PANTHER" id="PTHR37461">
    <property type="entry name" value="ANTI-SIGMA-K FACTOR RSKA"/>
    <property type="match status" value="1"/>
</dbReference>
<dbReference type="AlphaFoldDB" id="A0A1E7WWD7"/>
<accession>A0A1E7WWD7</accession>
<dbReference type="InterPro" id="IPR018764">
    <property type="entry name" value="RskA_C"/>
</dbReference>
<dbReference type="GO" id="GO:0005886">
    <property type="term" value="C:plasma membrane"/>
    <property type="evidence" value="ECO:0007669"/>
    <property type="project" value="InterPro"/>
</dbReference>
<organism evidence="2 3">
    <name type="scientific">Duganella phyllosphaerae</name>
    <dbReference type="NCBI Taxonomy" id="762836"/>
    <lineage>
        <taxon>Bacteria</taxon>
        <taxon>Pseudomonadati</taxon>
        <taxon>Pseudomonadota</taxon>
        <taxon>Betaproteobacteria</taxon>
        <taxon>Burkholderiales</taxon>
        <taxon>Oxalobacteraceae</taxon>
        <taxon>Telluria group</taxon>
        <taxon>Duganella</taxon>
    </lineage>
</organism>
<dbReference type="Proteomes" id="UP000175989">
    <property type="component" value="Unassembled WGS sequence"/>
</dbReference>
<dbReference type="Pfam" id="PF10099">
    <property type="entry name" value="RskA_C"/>
    <property type="match status" value="1"/>
</dbReference>
<dbReference type="GO" id="GO:0006417">
    <property type="term" value="P:regulation of translation"/>
    <property type="evidence" value="ECO:0007669"/>
    <property type="project" value="TreeGrafter"/>
</dbReference>
<gene>
    <name evidence="2" type="ORF">DUPY_17830</name>
</gene>
<name>A0A1E7WWD7_9BURK</name>
<dbReference type="PATRIC" id="fig|762836.4.peg.1854"/>
<proteinExistence type="predicted"/>
<dbReference type="InterPro" id="IPR051474">
    <property type="entry name" value="Anti-sigma-K/W_factor"/>
</dbReference>
<reference evidence="3" key="1">
    <citation type="journal article" date="2016" name="Front. Microbiol.">
        <title>Molecular Keys to the Janthinobacterium and Duganella spp. Interaction with the Plant Pathogen Fusarium graminearum.</title>
        <authorList>
            <person name="Haack F.S."/>
            <person name="Poehlein A."/>
            <person name="Kroger C."/>
            <person name="Voigt C.A."/>
            <person name="Piepenbring M."/>
            <person name="Bode H.B."/>
            <person name="Daniel R."/>
            <person name="Schafer W."/>
            <person name="Streit W.R."/>
        </authorList>
    </citation>
    <scope>NUCLEOTIDE SEQUENCE [LARGE SCALE GENOMIC DNA]</scope>
    <source>
        <strain evidence="3">T54</strain>
    </source>
</reference>